<dbReference type="GO" id="GO:0009088">
    <property type="term" value="P:threonine biosynthetic process"/>
    <property type="evidence" value="ECO:0007669"/>
    <property type="project" value="UniProtKB-UniPathway"/>
</dbReference>
<dbReference type="PRINTS" id="PR00474">
    <property type="entry name" value="GLU5KINASE"/>
</dbReference>
<dbReference type="PIRSF" id="PIRSF000726">
    <property type="entry name" value="Asp_kin"/>
    <property type="match status" value="1"/>
</dbReference>
<feature type="domain" description="Aspartokinase ACT" evidence="16">
    <location>
        <begin position="344"/>
        <end position="402"/>
    </location>
</feature>
<dbReference type="EC" id="2.7.2.4" evidence="13"/>
<feature type="binding site" evidence="12">
    <location>
        <position position="179"/>
    </location>
    <ligand>
        <name>ATP</name>
        <dbReference type="ChEBI" id="CHEBI:30616"/>
    </ligand>
</feature>
<dbReference type="InterPro" id="IPR045865">
    <property type="entry name" value="ACT-like_dom_sf"/>
</dbReference>
<dbReference type="UniPathway" id="UPA00050">
    <property type="reaction ID" value="UER00461"/>
</dbReference>
<dbReference type="NCBIfam" id="NF005155">
    <property type="entry name" value="PRK06635.1-4"/>
    <property type="match status" value="1"/>
</dbReference>
<dbReference type="InterPro" id="IPR001057">
    <property type="entry name" value="Glu/AcGlu_kinase"/>
</dbReference>
<dbReference type="FunFam" id="3.40.1160.10:FF:000002">
    <property type="entry name" value="Aspartokinase"/>
    <property type="match status" value="1"/>
</dbReference>
<dbReference type="UniPathway" id="UPA00034">
    <property type="reaction ID" value="UER00015"/>
</dbReference>
<comment type="caution">
    <text evidence="17">The sequence shown here is derived from an EMBL/GenBank/DDBJ whole genome shotgun (WGS) entry which is preliminary data.</text>
</comment>
<evidence type="ECO:0000259" key="16">
    <source>
        <dbReference type="Pfam" id="PF22468"/>
    </source>
</evidence>
<dbReference type="PANTHER" id="PTHR21499:SF3">
    <property type="entry name" value="ASPARTOKINASE"/>
    <property type="match status" value="1"/>
</dbReference>
<evidence type="ECO:0000256" key="3">
    <source>
        <dbReference type="ARBA" id="ARBA00005139"/>
    </source>
</evidence>
<evidence type="ECO:0000313" key="18">
    <source>
        <dbReference type="Proteomes" id="UP000183924"/>
    </source>
</evidence>
<keyword evidence="6 13" id="KW-0808">Transferase</keyword>
<sequence>MALIVQKFGGSSVGSIDKIQQVANKIIETRAYGHQLVVVVSAMEGETNRLISLAKILNEEPDSREYDLLLATGEQAATALLAMALLAQGCPARSYNSFHVPIYTDSHHKKARILSIKEEVLRNDIDTGRVPIVAGFQGISDSGDMTTLGRGGSDTTAAALAAVLKADECQIYTDVDGIYTADPHLVPQAKRLDQIGFIEMTEFARAGAKVVQHRAVELANKYRIPLRVLSSSQKGSGTLIQADKEESAVEGAKITGVTASHHEAKLTIHGLTAEKEAMSQFFSLLNEARIEIDMLTQQQISPRQMDITFTLARADYHQAEQILQTLIKKKYAVSIVGDNKLAKLSVVGTGLHSHPGIIHALFQALESAGINVILTLSSALRVSLMVSDAQIVRGVQILHHVFGLGEE</sequence>
<dbReference type="Pfam" id="PF22468">
    <property type="entry name" value="ACT_9"/>
    <property type="match status" value="1"/>
</dbReference>
<dbReference type="Gene3D" id="3.40.1160.10">
    <property type="entry name" value="Acetylglutamate kinase-like"/>
    <property type="match status" value="1"/>
</dbReference>
<evidence type="ECO:0000256" key="12">
    <source>
        <dbReference type="PIRSR" id="PIRSR000726-1"/>
    </source>
</evidence>
<keyword evidence="18" id="KW-1185">Reference proteome</keyword>
<keyword evidence="9 12" id="KW-0067">ATP-binding</keyword>
<dbReference type="PROSITE" id="PS00324">
    <property type="entry name" value="ASPARTOKINASE"/>
    <property type="match status" value="1"/>
</dbReference>
<dbReference type="UniPathway" id="UPA00051">
    <property type="reaction ID" value="UER00462"/>
</dbReference>
<feature type="binding site" evidence="12">
    <location>
        <position position="74"/>
    </location>
    <ligand>
        <name>substrate</name>
    </ligand>
</feature>
<evidence type="ECO:0000256" key="11">
    <source>
        <dbReference type="ARBA" id="ARBA00047872"/>
    </source>
</evidence>
<dbReference type="GO" id="GO:0009090">
    <property type="term" value="P:homoserine biosynthetic process"/>
    <property type="evidence" value="ECO:0007669"/>
    <property type="project" value="TreeGrafter"/>
</dbReference>
<comment type="pathway">
    <text evidence="3 14">Amino-acid biosynthesis; L-threonine biosynthesis; L-threonine from L-aspartate: step 1/5.</text>
</comment>
<evidence type="ECO:0000256" key="9">
    <source>
        <dbReference type="ARBA" id="ARBA00022840"/>
    </source>
</evidence>
<dbReference type="Pfam" id="PF00696">
    <property type="entry name" value="AA_kinase"/>
    <property type="match status" value="1"/>
</dbReference>
<gene>
    <name evidence="17" type="ORF">A1D18_05085</name>
</gene>
<evidence type="ECO:0000256" key="4">
    <source>
        <dbReference type="ARBA" id="ARBA00010122"/>
    </source>
</evidence>
<dbReference type="CDD" id="cd04261">
    <property type="entry name" value="AAK_AKii-LysC-BS"/>
    <property type="match status" value="1"/>
</dbReference>
<keyword evidence="8 13" id="KW-0418">Kinase</keyword>
<dbReference type="GO" id="GO:0005829">
    <property type="term" value="C:cytosol"/>
    <property type="evidence" value="ECO:0007669"/>
    <property type="project" value="TreeGrafter"/>
</dbReference>
<name>A0A1J8PGN4_9COXI</name>
<dbReference type="STRING" id="1225476.A1D18_05085"/>
<dbReference type="InterPro" id="IPR005260">
    <property type="entry name" value="Asp_kin_monofn"/>
</dbReference>
<evidence type="ECO:0000256" key="10">
    <source>
        <dbReference type="ARBA" id="ARBA00023154"/>
    </source>
</evidence>
<feature type="binding site" evidence="12">
    <location>
        <begin position="7"/>
        <end position="10"/>
    </location>
    <ligand>
        <name>ATP</name>
        <dbReference type="ChEBI" id="CHEBI:30616"/>
    </ligand>
</feature>
<dbReference type="AlphaFoldDB" id="A0A1J8PGN4"/>
<dbReference type="RefSeq" id="WP_071662725.1">
    <property type="nucleotide sequence ID" value="NZ_LUKY01000033.1"/>
</dbReference>
<keyword evidence="10" id="KW-0457">Lysine biosynthesis</keyword>
<dbReference type="InterPro" id="IPR018042">
    <property type="entry name" value="Aspartate_kinase_CS"/>
</dbReference>
<dbReference type="PANTHER" id="PTHR21499">
    <property type="entry name" value="ASPARTATE KINASE"/>
    <property type="match status" value="1"/>
</dbReference>
<dbReference type="NCBIfam" id="TIGR00657">
    <property type="entry name" value="asp_kinases"/>
    <property type="match status" value="1"/>
</dbReference>
<evidence type="ECO:0000256" key="2">
    <source>
        <dbReference type="ARBA" id="ARBA00004986"/>
    </source>
</evidence>
<feature type="binding site" evidence="12">
    <location>
        <position position="47"/>
    </location>
    <ligand>
        <name>substrate</name>
    </ligand>
</feature>
<evidence type="ECO:0000256" key="8">
    <source>
        <dbReference type="ARBA" id="ARBA00022777"/>
    </source>
</evidence>
<dbReference type="SUPFAM" id="SSF55021">
    <property type="entry name" value="ACT-like"/>
    <property type="match status" value="2"/>
</dbReference>
<reference evidence="17 18" key="1">
    <citation type="submission" date="2016-03" db="EMBL/GenBank/DDBJ databases">
        <title>Comparative genomics of Rickettsiella.</title>
        <authorList>
            <person name="Chandler C."/>
            <person name="Wang Y."/>
        </authorList>
    </citation>
    <scope>NUCLEOTIDE SEQUENCE [LARGE SCALE GENOMIC DNA]</scope>
    <source>
        <strain evidence="17 18">RCFS May 2013</strain>
    </source>
</reference>
<evidence type="ECO:0000256" key="1">
    <source>
        <dbReference type="ARBA" id="ARBA00004766"/>
    </source>
</evidence>
<dbReference type="EMBL" id="LUKY01000033">
    <property type="protein sequence ID" value="OIZ94229.1"/>
    <property type="molecule type" value="Genomic_DNA"/>
</dbReference>
<comment type="pathway">
    <text evidence="2 14">Amino-acid biosynthesis; L-methionine biosynthesis via de novo pathway; L-homoserine from L-aspartate: step 1/3.</text>
</comment>
<dbReference type="NCBIfam" id="NF005154">
    <property type="entry name" value="PRK06635.1-2"/>
    <property type="match status" value="1"/>
</dbReference>
<evidence type="ECO:0000256" key="5">
    <source>
        <dbReference type="ARBA" id="ARBA00022605"/>
    </source>
</evidence>
<dbReference type="Proteomes" id="UP000183924">
    <property type="component" value="Unassembled WGS sequence"/>
</dbReference>
<evidence type="ECO:0000256" key="6">
    <source>
        <dbReference type="ARBA" id="ARBA00022679"/>
    </source>
</evidence>
<dbReference type="InterPro" id="IPR036393">
    <property type="entry name" value="AceGlu_kinase-like_sf"/>
</dbReference>
<comment type="catalytic activity">
    <reaction evidence="11 13">
        <text>L-aspartate + ATP = 4-phospho-L-aspartate + ADP</text>
        <dbReference type="Rhea" id="RHEA:23776"/>
        <dbReference type="ChEBI" id="CHEBI:29991"/>
        <dbReference type="ChEBI" id="CHEBI:30616"/>
        <dbReference type="ChEBI" id="CHEBI:57535"/>
        <dbReference type="ChEBI" id="CHEBI:456216"/>
        <dbReference type="EC" id="2.7.2.4"/>
    </reaction>
</comment>
<dbReference type="GO" id="GO:0005524">
    <property type="term" value="F:ATP binding"/>
    <property type="evidence" value="ECO:0007669"/>
    <property type="project" value="UniProtKB-KW"/>
</dbReference>
<accession>A0A1J8PGN4</accession>
<organism evidence="17 18">
    <name type="scientific">Candidatus Rickettsiella isopodorum</name>
    <dbReference type="NCBI Taxonomy" id="1225476"/>
    <lineage>
        <taxon>Bacteria</taxon>
        <taxon>Pseudomonadati</taxon>
        <taxon>Pseudomonadota</taxon>
        <taxon>Gammaproteobacteria</taxon>
        <taxon>Legionellales</taxon>
        <taxon>Coxiellaceae</taxon>
        <taxon>Rickettsiella</taxon>
    </lineage>
</organism>
<feature type="domain" description="Aspartate/glutamate/uridylate kinase" evidence="15">
    <location>
        <begin position="3"/>
        <end position="230"/>
    </location>
</feature>
<feature type="binding site" evidence="12">
    <location>
        <begin position="209"/>
        <end position="210"/>
    </location>
    <ligand>
        <name>ATP</name>
        <dbReference type="ChEBI" id="CHEBI:30616"/>
    </ligand>
</feature>
<dbReference type="CDD" id="cd04891">
    <property type="entry name" value="ACT_AK-LysC-DapG-like_1"/>
    <property type="match status" value="1"/>
</dbReference>
<evidence type="ECO:0000256" key="13">
    <source>
        <dbReference type="RuleBase" id="RU003448"/>
    </source>
</evidence>
<comment type="pathway">
    <text evidence="1 14">Amino-acid biosynthesis; L-lysine biosynthesis via DAP pathway; (S)-tetrahydrodipicolinate from L-aspartate: step 1/4.</text>
</comment>
<feature type="binding site" evidence="12">
    <location>
        <begin position="173"/>
        <end position="174"/>
    </location>
    <ligand>
        <name>ATP</name>
        <dbReference type="ChEBI" id="CHEBI:30616"/>
    </ligand>
</feature>
<dbReference type="OrthoDB" id="9799110at2"/>
<keyword evidence="7 12" id="KW-0547">Nucleotide-binding</keyword>
<evidence type="ECO:0000256" key="7">
    <source>
        <dbReference type="ARBA" id="ARBA00022741"/>
    </source>
</evidence>
<dbReference type="GO" id="GO:0004072">
    <property type="term" value="F:aspartate kinase activity"/>
    <property type="evidence" value="ECO:0007669"/>
    <property type="project" value="UniProtKB-EC"/>
</dbReference>
<dbReference type="InterPro" id="IPR001048">
    <property type="entry name" value="Asp/Glu/Uridylate_kinase"/>
</dbReference>
<dbReference type="SUPFAM" id="SSF53633">
    <property type="entry name" value="Carbamate kinase-like"/>
    <property type="match status" value="1"/>
</dbReference>
<comment type="similarity">
    <text evidence="4 13">Belongs to the aspartokinase family.</text>
</comment>
<evidence type="ECO:0000259" key="15">
    <source>
        <dbReference type="Pfam" id="PF00696"/>
    </source>
</evidence>
<dbReference type="InterPro" id="IPR001341">
    <property type="entry name" value="Asp_kinase"/>
</dbReference>
<keyword evidence="5 14" id="KW-0028">Amino-acid biosynthesis</keyword>
<evidence type="ECO:0000313" key="17">
    <source>
        <dbReference type="EMBL" id="OIZ94229.1"/>
    </source>
</evidence>
<dbReference type="InterPro" id="IPR054352">
    <property type="entry name" value="ACT_Aspartokinase"/>
</dbReference>
<proteinExistence type="inferred from homology"/>
<protein>
    <recommendedName>
        <fullName evidence="13">Aspartokinase</fullName>
        <ecNumber evidence="13">2.7.2.4</ecNumber>
    </recommendedName>
</protein>
<dbReference type="GO" id="GO:0009089">
    <property type="term" value="P:lysine biosynthetic process via diaminopimelate"/>
    <property type="evidence" value="ECO:0007669"/>
    <property type="project" value="UniProtKB-UniPathway"/>
</dbReference>
<dbReference type="InterPro" id="IPR041740">
    <property type="entry name" value="AKii-LysC-BS"/>
</dbReference>
<dbReference type="Gene3D" id="3.30.2130.10">
    <property type="entry name" value="VC0802-like"/>
    <property type="match status" value="1"/>
</dbReference>
<evidence type="ECO:0000256" key="14">
    <source>
        <dbReference type="RuleBase" id="RU004249"/>
    </source>
</evidence>